<dbReference type="SUPFAM" id="SSF52317">
    <property type="entry name" value="Class I glutamine amidotransferase-like"/>
    <property type="match status" value="1"/>
</dbReference>
<evidence type="ECO:0000313" key="6">
    <source>
        <dbReference type="Proteomes" id="UP000038083"/>
    </source>
</evidence>
<protein>
    <submittedName>
        <fullName evidence="5">Peptidase S51, dipeptidase E (Modular protein)</fullName>
    </submittedName>
</protein>
<dbReference type="Gene3D" id="3.40.50.880">
    <property type="match status" value="1"/>
</dbReference>
<evidence type="ECO:0000256" key="4">
    <source>
        <dbReference type="ARBA" id="ARBA00022825"/>
    </source>
</evidence>
<evidence type="ECO:0000256" key="1">
    <source>
        <dbReference type="ARBA" id="ARBA00006534"/>
    </source>
</evidence>
<gene>
    <name evidence="5" type="ORF">CCYN74_30019</name>
</gene>
<accession>A0A0B7HG49</accession>
<dbReference type="RefSeq" id="WP_018278184.1">
    <property type="nucleotide sequence ID" value="NZ_CDOF01000026.1"/>
</dbReference>
<dbReference type="OrthoDB" id="9778515at2"/>
<dbReference type="GO" id="GO:0006508">
    <property type="term" value="P:proteolysis"/>
    <property type="evidence" value="ECO:0007669"/>
    <property type="project" value="UniProtKB-KW"/>
</dbReference>
<keyword evidence="4" id="KW-0720">Serine protease</keyword>
<dbReference type="Pfam" id="PF03575">
    <property type="entry name" value="Peptidase_S51"/>
    <property type="match status" value="1"/>
</dbReference>
<organism evidence="5 6">
    <name type="scientific">Capnocytophaga cynodegmi</name>
    <dbReference type="NCBI Taxonomy" id="28189"/>
    <lineage>
        <taxon>Bacteria</taxon>
        <taxon>Pseudomonadati</taxon>
        <taxon>Bacteroidota</taxon>
        <taxon>Flavobacteriia</taxon>
        <taxon>Flavobacteriales</taxon>
        <taxon>Flavobacteriaceae</taxon>
        <taxon>Capnocytophaga</taxon>
    </lineage>
</organism>
<dbReference type="InterPro" id="IPR005320">
    <property type="entry name" value="Peptidase_S51"/>
</dbReference>
<dbReference type="AlphaFoldDB" id="A0A0B7HG49"/>
<sequence>MRFRVVYLFVIFSLGFINGLKAQHKTQKEEIIFIWGGDINLKFTEYIMGLTNKKNPKICYVPTASADNSENIKYWKNICDKLKIETIVLNVWVSSSNKNQSFEEILLNCDAIIVGGGNTLNMIGIWKAQQIDDVLKKALKKGIILAGGSAGSICWFENGVSDSRPTNLSIVDGLAFLPYSNCPHYSQKERQNLYHQMIRENKIKSGYATDELAGILFKNGKAVDFISQSDMHNCYHVYSEKGDVKSVKMNSKIVLRPNAIPENSYTNQLVNKKIKDLLTLSDIKTPLTAYISETKKMILDKDGINDSKRDEILNINIEKIFVYQDKIAGIVNDAYIDDFGYGIRYFYNCNGFWVSMGEDIGGETLLESEITFREKAKIIIQRAEEKSVCEKSQTIVNDKSTNNTNNFK</sequence>
<keyword evidence="2" id="KW-0645">Protease</keyword>
<reference evidence="5 6" key="1">
    <citation type="submission" date="2015-01" db="EMBL/GenBank/DDBJ databases">
        <authorList>
            <person name="MANFREDI Pablo"/>
        </authorList>
    </citation>
    <scope>NUCLEOTIDE SEQUENCE [LARGE SCALE GENOMIC DNA]</scope>
    <source>
        <strain evidence="5 6">Ccy74</strain>
    </source>
</reference>
<dbReference type="PANTHER" id="PTHR20842:SF0">
    <property type="entry name" value="ALPHA-ASPARTYL DIPEPTIDASE"/>
    <property type="match status" value="1"/>
</dbReference>
<dbReference type="CDD" id="cd03146">
    <property type="entry name" value="GAT1_Peptidase_E"/>
    <property type="match status" value="1"/>
</dbReference>
<evidence type="ECO:0000313" key="5">
    <source>
        <dbReference type="EMBL" id="CEN37939.1"/>
    </source>
</evidence>
<dbReference type="Proteomes" id="UP000038083">
    <property type="component" value="Unassembled WGS sequence"/>
</dbReference>
<keyword evidence="3" id="KW-0378">Hydrolase</keyword>
<proteinExistence type="inferred from homology"/>
<evidence type="ECO:0000256" key="2">
    <source>
        <dbReference type="ARBA" id="ARBA00022670"/>
    </source>
</evidence>
<name>A0A0B7HG49_9FLAO</name>
<comment type="similarity">
    <text evidence="1">Belongs to the peptidase S51 family.</text>
</comment>
<dbReference type="InterPro" id="IPR029062">
    <property type="entry name" value="Class_I_gatase-like"/>
</dbReference>
<dbReference type="PANTHER" id="PTHR20842">
    <property type="entry name" value="PROTEASE S51 ALPHA-ASPARTYL DIPEPTIDASE"/>
    <property type="match status" value="1"/>
</dbReference>
<dbReference type="EMBL" id="CDOG01000023">
    <property type="protein sequence ID" value="CEN37939.1"/>
    <property type="molecule type" value="Genomic_DNA"/>
</dbReference>
<evidence type="ECO:0000256" key="3">
    <source>
        <dbReference type="ARBA" id="ARBA00022801"/>
    </source>
</evidence>
<dbReference type="MEROPS" id="S51.003"/>
<dbReference type="GO" id="GO:0008236">
    <property type="term" value="F:serine-type peptidase activity"/>
    <property type="evidence" value="ECO:0007669"/>
    <property type="project" value="UniProtKB-KW"/>
</dbReference>